<keyword evidence="8" id="KW-1185">Reference proteome</keyword>
<dbReference type="InterPro" id="IPR000843">
    <property type="entry name" value="HTH_LacI"/>
</dbReference>
<dbReference type="SUPFAM" id="SSF53822">
    <property type="entry name" value="Periplasmic binding protein-like I"/>
    <property type="match status" value="1"/>
</dbReference>
<name>A0A502GGL1_9GAMM</name>
<dbReference type="FunFam" id="3.40.50.2300:FF:000048">
    <property type="entry name" value="HTH-type transcriptional regulator GalR"/>
    <property type="match status" value="1"/>
</dbReference>
<dbReference type="FunFam" id="1.10.260.40:FF:000002">
    <property type="entry name" value="HTH-type transcriptional repressor PurR"/>
    <property type="match status" value="1"/>
</dbReference>
<accession>A0A502GGL1</accession>
<dbReference type="InterPro" id="IPR028082">
    <property type="entry name" value="Peripla_BP_I"/>
</dbReference>
<evidence type="ECO:0000259" key="6">
    <source>
        <dbReference type="PROSITE" id="PS50932"/>
    </source>
</evidence>
<comment type="subunit">
    <text evidence="1">Homodimer.</text>
</comment>
<dbReference type="SUPFAM" id="SSF47413">
    <property type="entry name" value="lambda repressor-like DNA-binding domains"/>
    <property type="match status" value="1"/>
</dbReference>
<dbReference type="Pfam" id="PF00356">
    <property type="entry name" value="LacI"/>
    <property type="match status" value="1"/>
</dbReference>
<dbReference type="RefSeq" id="WP_140473431.1">
    <property type="nucleotide sequence ID" value="NZ_RCZD01000007.1"/>
</dbReference>
<dbReference type="GO" id="GO:0003700">
    <property type="term" value="F:DNA-binding transcription factor activity"/>
    <property type="evidence" value="ECO:0007669"/>
    <property type="project" value="TreeGrafter"/>
</dbReference>
<evidence type="ECO:0000256" key="4">
    <source>
        <dbReference type="ARBA" id="ARBA00023125"/>
    </source>
</evidence>
<dbReference type="SMART" id="SM00354">
    <property type="entry name" value="HTH_LACI"/>
    <property type="match status" value="1"/>
</dbReference>
<comment type="caution">
    <text evidence="7">The sequence shown here is derived from an EMBL/GenBank/DDBJ whole genome shotgun (WGS) entry which is preliminary data.</text>
</comment>
<dbReference type="PANTHER" id="PTHR30146">
    <property type="entry name" value="LACI-RELATED TRANSCRIPTIONAL REPRESSOR"/>
    <property type="match status" value="1"/>
</dbReference>
<gene>
    <name evidence="7" type="primary">galR</name>
    <name evidence="7" type="ORF">EAH77_14100</name>
</gene>
<evidence type="ECO:0000256" key="2">
    <source>
        <dbReference type="ARBA" id="ARBA00022491"/>
    </source>
</evidence>
<dbReference type="OrthoDB" id="9798934at2"/>
<evidence type="ECO:0000313" key="8">
    <source>
        <dbReference type="Proteomes" id="UP000317663"/>
    </source>
</evidence>
<protein>
    <submittedName>
        <fullName evidence="7">HTH-type transcriptional regulator GalR</fullName>
    </submittedName>
</protein>
<keyword evidence="4" id="KW-0238">DNA-binding</keyword>
<dbReference type="CDD" id="cd06270">
    <property type="entry name" value="PBP1_GalS-like"/>
    <property type="match status" value="1"/>
</dbReference>
<dbReference type="NCBIfam" id="NF008002">
    <property type="entry name" value="PRK10727.1"/>
    <property type="match status" value="1"/>
</dbReference>
<dbReference type="PRINTS" id="PR00036">
    <property type="entry name" value="HTHLACI"/>
</dbReference>
<dbReference type="Pfam" id="PF13377">
    <property type="entry name" value="Peripla_BP_3"/>
    <property type="match status" value="1"/>
</dbReference>
<dbReference type="GO" id="GO:0000976">
    <property type="term" value="F:transcription cis-regulatory region binding"/>
    <property type="evidence" value="ECO:0007669"/>
    <property type="project" value="TreeGrafter"/>
</dbReference>
<evidence type="ECO:0000313" key="7">
    <source>
        <dbReference type="EMBL" id="TPG60742.1"/>
    </source>
</evidence>
<sequence length="346" mass="37533">MATIKDVAKLAGVSVATVSRVINHSPKASDSSREAVQSAMQHLQYHPNANARALAQQSTETLGLIVADVSDPFFGAMVKAVEQVAYATGNFLLIGNGYHNIEKERQAIEQLIRHRCAALVVHAKMLPDDELQSLMTQIPGMVLINRTLPGFELRCVALDDRHGSWLATRHLIQNGHQRIAILCSNHGISDAKDRLQGYLDALKEHNIPVDDKLIAYGEPDEIGGEQAMADLLGLGRTFTAVTCYNDSMAAGALSVLSDNSIDVPGEISLIGFDDVLISRYLRPRLTTVRYPVVAMANQAAQLALALANGQPLPETTHMFSPTLVRRHSVTGPTTQAVEHLSQTILP</sequence>
<dbReference type="Proteomes" id="UP000317663">
    <property type="component" value="Unassembled WGS sequence"/>
</dbReference>
<keyword evidence="2" id="KW-0678">Repressor</keyword>
<dbReference type="PROSITE" id="PS00356">
    <property type="entry name" value="HTH_LACI_1"/>
    <property type="match status" value="1"/>
</dbReference>
<dbReference type="Gene3D" id="3.40.50.2300">
    <property type="match status" value="2"/>
</dbReference>
<keyword evidence="3" id="KW-0805">Transcription regulation</keyword>
<organism evidence="7 8">
    <name type="scientific">Ewingella americana</name>
    <dbReference type="NCBI Taxonomy" id="41202"/>
    <lineage>
        <taxon>Bacteria</taxon>
        <taxon>Pseudomonadati</taxon>
        <taxon>Pseudomonadota</taxon>
        <taxon>Gammaproteobacteria</taxon>
        <taxon>Enterobacterales</taxon>
        <taxon>Yersiniaceae</taxon>
        <taxon>Ewingella</taxon>
    </lineage>
</organism>
<keyword evidence="5" id="KW-0804">Transcription</keyword>
<dbReference type="AlphaFoldDB" id="A0A502GGL1"/>
<dbReference type="InterPro" id="IPR010982">
    <property type="entry name" value="Lambda_DNA-bd_dom_sf"/>
</dbReference>
<reference evidence="7 8" key="1">
    <citation type="journal article" date="2019" name="Environ. Microbiol.">
        <title>Species interactions and distinct microbial communities in high Arctic permafrost affected cryosols are associated with the CH4 and CO2 gas fluxes.</title>
        <authorList>
            <person name="Altshuler I."/>
            <person name="Hamel J."/>
            <person name="Turney S."/>
            <person name="Magnuson E."/>
            <person name="Levesque R."/>
            <person name="Greer C."/>
            <person name="Whyte L.G."/>
        </authorList>
    </citation>
    <scope>NUCLEOTIDE SEQUENCE [LARGE SCALE GENOMIC DNA]</scope>
    <source>
        <strain evidence="7 8">E4</strain>
    </source>
</reference>
<dbReference type="Gene3D" id="1.10.260.40">
    <property type="entry name" value="lambda repressor-like DNA-binding domains"/>
    <property type="match status" value="1"/>
</dbReference>
<dbReference type="CDD" id="cd01392">
    <property type="entry name" value="HTH_LacI"/>
    <property type="match status" value="1"/>
</dbReference>
<evidence type="ECO:0000256" key="5">
    <source>
        <dbReference type="ARBA" id="ARBA00023163"/>
    </source>
</evidence>
<dbReference type="PROSITE" id="PS50932">
    <property type="entry name" value="HTH_LACI_2"/>
    <property type="match status" value="1"/>
</dbReference>
<evidence type="ECO:0000256" key="1">
    <source>
        <dbReference type="ARBA" id="ARBA00011738"/>
    </source>
</evidence>
<evidence type="ECO:0000256" key="3">
    <source>
        <dbReference type="ARBA" id="ARBA00023015"/>
    </source>
</evidence>
<proteinExistence type="predicted"/>
<feature type="domain" description="HTH lacI-type" evidence="6">
    <location>
        <begin position="2"/>
        <end position="56"/>
    </location>
</feature>
<dbReference type="EMBL" id="RCZD01000007">
    <property type="protein sequence ID" value="TPG60742.1"/>
    <property type="molecule type" value="Genomic_DNA"/>
</dbReference>
<dbReference type="InterPro" id="IPR046335">
    <property type="entry name" value="LacI/GalR-like_sensor"/>
</dbReference>
<dbReference type="PANTHER" id="PTHR30146:SF98">
    <property type="entry name" value="HTH-TYPE TRANSCRIPTIONAL REGULATOR GALR"/>
    <property type="match status" value="1"/>
</dbReference>